<comment type="caution">
    <text evidence="2">The sequence shown here is derived from an EMBL/GenBank/DDBJ whole genome shotgun (WGS) entry which is preliminary data.</text>
</comment>
<dbReference type="Pfam" id="PF03992">
    <property type="entry name" value="ABM"/>
    <property type="match status" value="1"/>
</dbReference>
<protein>
    <submittedName>
        <fullName evidence="2">Antibiotic biosynthesis monooxygenase</fullName>
    </submittedName>
</protein>
<evidence type="ECO:0000313" key="2">
    <source>
        <dbReference type="EMBL" id="NWB45103.1"/>
    </source>
</evidence>
<organism evidence="2 3">
    <name type="scientific">Pseudomonas gingeri</name>
    <dbReference type="NCBI Taxonomy" id="117681"/>
    <lineage>
        <taxon>Bacteria</taxon>
        <taxon>Pseudomonadati</taxon>
        <taxon>Pseudomonadota</taxon>
        <taxon>Gammaproteobacteria</taxon>
        <taxon>Pseudomonadales</taxon>
        <taxon>Pseudomonadaceae</taxon>
        <taxon>Pseudomonas</taxon>
    </lineage>
</organism>
<dbReference type="RefSeq" id="WP_177143108.1">
    <property type="nucleotide sequence ID" value="NZ_JACAPU010000002.1"/>
</dbReference>
<dbReference type="Proteomes" id="UP000582981">
    <property type="component" value="Unassembled WGS sequence"/>
</dbReference>
<dbReference type="SUPFAM" id="SSF54909">
    <property type="entry name" value="Dimeric alpha+beta barrel"/>
    <property type="match status" value="1"/>
</dbReference>
<dbReference type="AlphaFoldDB" id="A0A7Y8BIX6"/>
<gene>
    <name evidence="2" type="ORF">HX829_01240</name>
</gene>
<feature type="domain" description="ABM" evidence="1">
    <location>
        <begin position="9"/>
        <end position="72"/>
    </location>
</feature>
<sequence>MHLVAISTVEIHAKDSCSTTLQARLDALVETLRALSGCASYSLTRCSSRHDVWIMTGYWNALATMEAHFSLPCLADLFALTLERLADTLKFGTFVLSTPGHNPCAIRPPASLRPAPLPTWR</sequence>
<accession>A0A7Y8BIX6</accession>
<name>A0A7Y8BIX6_9PSED</name>
<proteinExistence type="predicted"/>
<dbReference type="InterPro" id="IPR007138">
    <property type="entry name" value="ABM_dom"/>
</dbReference>
<keyword evidence="2" id="KW-0560">Oxidoreductase</keyword>
<keyword evidence="2" id="KW-0503">Monooxygenase</keyword>
<dbReference type="EMBL" id="JACAPU010000002">
    <property type="protein sequence ID" value="NWB45103.1"/>
    <property type="molecule type" value="Genomic_DNA"/>
</dbReference>
<dbReference type="GO" id="GO:0004497">
    <property type="term" value="F:monooxygenase activity"/>
    <property type="evidence" value="ECO:0007669"/>
    <property type="project" value="UniProtKB-KW"/>
</dbReference>
<evidence type="ECO:0000313" key="3">
    <source>
        <dbReference type="Proteomes" id="UP000582981"/>
    </source>
</evidence>
<dbReference type="InterPro" id="IPR011008">
    <property type="entry name" value="Dimeric_a/b-barrel"/>
</dbReference>
<reference evidence="2 3" key="1">
    <citation type="submission" date="2020-04" db="EMBL/GenBank/DDBJ databases">
        <title>Molecular characterization of pseudomonads from Agaricus bisporus reveal novel blotch 2 pathogens in Western Europe.</title>
        <authorList>
            <person name="Taparia T."/>
            <person name="Krijger M."/>
            <person name="Haynes E."/>
            <person name="Elpinstone J.G."/>
            <person name="Noble R."/>
            <person name="Van Der Wolf J."/>
        </authorList>
    </citation>
    <scope>NUCLEOTIDE SEQUENCE [LARGE SCALE GENOMIC DNA]</scope>
    <source>
        <strain evidence="2 3">F1001</strain>
    </source>
</reference>
<evidence type="ECO:0000259" key="1">
    <source>
        <dbReference type="Pfam" id="PF03992"/>
    </source>
</evidence>
<dbReference type="Gene3D" id="3.30.70.100">
    <property type="match status" value="1"/>
</dbReference>